<feature type="region of interest" description="Disordered" evidence="2">
    <location>
        <begin position="211"/>
        <end position="234"/>
    </location>
</feature>
<evidence type="ECO:0000256" key="1">
    <source>
        <dbReference type="ARBA" id="ARBA00023125"/>
    </source>
</evidence>
<organism evidence="4 5">
    <name type="scientific">Kroppenstedtia sanguinis</name>
    <dbReference type="NCBI Taxonomy" id="1380684"/>
    <lineage>
        <taxon>Bacteria</taxon>
        <taxon>Bacillati</taxon>
        <taxon>Bacillota</taxon>
        <taxon>Bacilli</taxon>
        <taxon>Bacillales</taxon>
        <taxon>Thermoactinomycetaceae</taxon>
        <taxon>Kroppenstedtia</taxon>
    </lineage>
</organism>
<evidence type="ECO:0000313" key="5">
    <source>
        <dbReference type="Proteomes" id="UP001597282"/>
    </source>
</evidence>
<name>A0ABW4CAZ0_9BACL</name>
<comment type="caution">
    <text evidence="4">The sequence shown here is derived from an EMBL/GenBank/DDBJ whole genome shotgun (WGS) entry which is preliminary data.</text>
</comment>
<evidence type="ECO:0000259" key="3">
    <source>
        <dbReference type="SMART" id="SM00418"/>
    </source>
</evidence>
<sequence>MTKWRKVDNIEWMKLISDPRRHRILHLCTEEPRTVKQLAEALGEQPSRLYYHVNKLVEFEMLEVAETRQVGNLTERVYQTANLEDVIYRTDPKVWAENPHLAIAAIRQNVDPGLRMFAQMTRILQEREQAGQRIEKFPYQLSINSQSEYITAKEWMESLRRVHQAWSKEGEEITQWPDPDFPYPFDEDENEKGTYQYVLISYRIEDAQKLGLIPPYGEEEATKQKKEEKNDRPE</sequence>
<proteinExistence type="predicted"/>
<evidence type="ECO:0000256" key="2">
    <source>
        <dbReference type="SAM" id="MobiDB-lite"/>
    </source>
</evidence>
<dbReference type="SMART" id="SM00418">
    <property type="entry name" value="HTH_ARSR"/>
    <property type="match status" value="1"/>
</dbReference>
<dbReference type="CDD" id="cd00090">
    <property type="entry name" value="HTH_ARSR"/>
    <property type="match status" value="1"/>
</dbReference>
<dbReference type="Gene3D" id="1.10.10.10">
    <property type="entry name" value="Winged helix-like DNA-binding domain superfamily/Winged helix DNA-binding domain"/>
    <property type="match status" value="1"/>
</dbReference>
<reference evidence="5" key="1">
    <citation type="journal article" date="2019" name="Int. J. Syst. Evol. Microbiol.">
        <title>The Global Catalogue of Microorganisms (GCM) 10K type strain sequencing project: providing services to taxonomists for standard genome sequencing and annotation.</title>
        <authorList>
            <consortium name="The Broad Institute Genomics Platform"/>
            <consortium name="The Broad Institute Genome Sequencing Center for Infectious Disease"/>
            <person name="Wu L."/>
            <person name="Ma J."/>
        </authorList>
    </citation>
    <scope>NUCLEOTIDE SEQUENCE [LARGE SCALE GENOMIC DNA]</scope>
    <source>
        <strain evidence="5">S1</strain>
    </source>
</reference>
<keyword evidence="5" id="KW-1185">Reference proteome</keyword>
<evidence type="ECO:0000313" key="4">
    <source>
        <dbReference type="EMBL" id="MFD1427106.1"/>
    </source>
</evidence>
<protein>
    <submittedName>
        <fullName evidence="4">Helix-turn-helix domain-containing protein</fullName>
    </submittedName>
</protein>
<feature type="compositionally biased region" description="Basic and acidic residues" evidence="2">
    <location>
        <begin position="220"/>
        <end position="234"/>
    </location>
</feature>
<dbReference type="Pfam" id="PF12840">
    <property type="entry name" value="HTH_20"/>
    <property type="match status" value="1"/>
</dbReference>
<dbReference type="SUPFAM" id="SSF46785">
    <property type="entry name" value="Winged helix' DNA-binding domain"/>
    <property type="match status" value="1"/>
</dbReference>
<dbReference type="EMBL" id="JBHTNU010000007">
    <property type="protein sequence ID" value="MFD1427106.1"/>
    <property type="molecule type" value="Genomic_DNA"/>
</dbReference>
<dbReference type="InterPro" id="IPR036390">
    <property type="entry name" value="WH_DNA-bd_sf"/>
</dbReference>
<keyword evidence="1" id="KW-0238">DNA-binding</keyword>
<dbReference type="InterPro" id="IPR036388">
    <property type="entry name" value="WH-like_DNA-bd_sf"/>
</dbReference>
<gene>
    <name evidence="4" type="ORF">ACFQ4Y_09230</name>
</gene>
<dbReference type="RefSeq" id="WP_380164815.1">
    <property type="nucleotide sequence ID" value="NZ_JBHTNU010000007.1"/>
</dbReference>
<dbReference type="InterPro" id="IPR001845">
    <property type="entry name" value="HTH_ArsR_DNA-bd_dom"/>
</dbReference>
<dbReference type="Proteomes" id="UP001597282">
    <property type="component" value="Unassembled WGS sequence"/>
</dbReference>
<feature type="domain" description="HTH arsR-type" evidence="3">
    <location>
        <begin position="11"/>
        <end position="88"/>
    </location>
</feature>
<dbReference type="InterPro" id="IPR011991">
    <property type="entry name" value="ArsR-like_HTH"/>
</dbReference>
<accession>A0ABW4CAZ0</accession>